<dbReference type="Gene3D" id="1.25.10.20">
    <property type="entry name" value="Vitellinogen, superhelical"/>
    <property type="match status" value="1"/>
</dbReference>
<organism evidence="8 9">
    <name type="scientific">Bagarius yarrelli</name>
    <name type="common">Goonch</name>
    <name type="synonym">Bagrus yarrelli</name>
    <dbReference type="NCBI Taxonomy" id="175774"/>
    <lineage>
        <taxon>Eukaryota</taxon>
        <taxon>Metazoa</taxon>
        <taxon>Chordata</taxon>
        <taxon>Craniata</taxon>
        <taxon>Vertebrata</taxon>
        <taxon>Euteleostomi</taxon>
        <taxon>Actinopterygii</taxon>
        <taxon>Neopterygii</taxon>
        <taxon>Teleostei</taxon>
        <taxon>Ostariophysi</taxon>
        <taxon>Siluriformes</taxon>
        <taxon>Sisoridae</taxon>
        <taxon>Sisorinae</taxon>
        <taxon>Bagarius</taxon>
    </lineage>
</organism>
<sequence>MGSWWIHHRPPAMRAVVLALTVALVVPEFAVGKTYVYKYEGLLLGGLPQEGLAKAGVKVSSKVLISAVAQKTFLLKLMDPQLFEYTGIWPQDAFSPAAKLTSALNAQLVIPIKFEYDNGVVGRLFAPAGVSATVLNLHRGILNILQLNLKNTQNVYELHEAGPQGICKTHYMISEDVKTHQIVVRKSKDLTNCHERVIKDIGLAYTETCVECQQRLKSLTGTATFTYIMKPTDTGALVSEATVEEVHQFSVINTVTGAAEMRAKQMLNFLEEQNAPIAPYAGEYMVRGSLKYEFATEILQTPIQLLKINNAQAQIVEVLQHLVANNMVMAHEDAPLKFVQLVQLMRAATLENIEAIWDQYKTKPVFRRWILDALPVVGTTAALRFIEKKFRTDELAGSEIAQTFLAGLHMVTANPDAIRLTANLALNPKVKTIPMLREVIVLGYGSMVAKYCAEDPACPADLLRPIHEIAAEAISKTDIPEITLALKALGNAGHPASLKTIMKLLPGFGSAAAAIPIRVQVDAILALRNIAKNEPKLVQPVALQLFMDRALHPELRMVACIVLFKTKPSAALMTTVSGALEKETNMHVVSFAYSHMKSLTRCMAPEHMHVAYLINDAATILPRAVIAKARAYLAGAAADVVEVGVRTEGLQEALQKTSAAEENIDRITRIKRTIKAYATEPRLRELLKEAIKALQKGIAFQYAKPLLAAEVRRILPSSIGLPMELGYYTAAVAAAAVNVQTTITPSLPENPEALTLDQLMKTDIQLQAEARPSIALQTFAVIGVNTALIQAAVMARGKIHTVLPGKVAIRADLPKGNLKVEALPAAVPDHIAAVRFETVAVARNIEDLPNERVVSLAPPMPSDAAEMWIPASVQKSLCAVVPYINIKGCFDVDIKHAGFLGYNPLYYIVGQHSARISVRKDDGPALERLELEVQVGAKAAEKLVKEISVVNTDITEENSSIRLDLLLVEQCQEYAVTAKAAETGLHEAHPAGRLEWGWNREPRILTIAIPYVKEMTLSKLAIPLPVAVPIEQDGTIPALKDLDSGLGEKWLNDIKERWSLVPYLKEWLCPKMAIGLNVLAVL</sequence>
<dbReference type="PROSITE" id="PS51211">
    <property type="entry name" value="VITELLOGENIN"/>
    <property type="match status" value="1"/>
</dbReference>
<dbReference type="PANTHER" id="PTHR23345">
    <property type="entry name" value="VITELLOGENIN-RELATED"/>
    <property type="match status" value="1"/>
</dbReference>
<evidence type="ECO:0000259" key="7">
    <source>
        <dbReference type="PROSITE" id="PS51211"/>
    </source>
</evidence>
<dbReference type="SMART" id="SM01169">
    <property type="entry name" value="DUF1943"/>
    <property type="match status" value="1"/>
</dbReference>
<dbReference type="AlphaFoldDB" id="A0A556U5J7"/>
<dbReference type="InterPro" id="IPR015819">
    <property type="entry name" value="Lipid_transp_b-sht_shell"/>
</dbReference>
<dbReference type="InterPro" id="IPR015255">
    <property type="entry name" value="Vitellinogen_open_b-sht"/>
</dbReference>
<evidence type="ECO:0000256" key="3">
    <source>
        <dbReference type="ARBA" id="ARBA00022761"/>
    </source>
</evidence>
<dbReference type="EMBL" id="VCAZ01000051">
    <property type="protein sequence ID" value="TSM94612.1"/>
    <property type="molecule type" value="Genomic_DNA"/>
</dbReference>
<evidence type="ECO:0000256" key="2">
    <source>
        <dbReference type="ARBA" id="ARBA00022729"/>
    </source>
</evidence>
<evidence type="ECO:0000256" key="5">
    <source>
        <dbReference type="ARBA" id="ARBA00023180"/>
    </source>
</evidence>
<dbReference type="FunFam" id="1.25.10.20:FF:000002">
    <property type="entry name" value="Vitellogenin 7"/>
    <property type="match status" value="1"/>
</dbReference>
<dbReference type="Proteomes" id="UP000319801">
    <property type="component" value="Unassembled WGS sequence"/>
</dbReference>
<keyword evidence="1" id="KW-0597">Phosphoprotein</keyword>
<name>A0A556U5J7_BAGYA</name>
<keyword evidence="2" id="KW-0732">Signal</keyword>
<comment type="caution">
    <text evidence="8">The sequence shown here is derived from an EMBL/GenBank/DDBJ whole genome shotgun (WGS) entry which is preliminary data.</text>
</comment>
<feature type="disulfide bond" evidence="6">
    <location>
        <begin position="167"/>
        <end position="193"/>
    </location>
</feature>
<dbReference type="GO" id="GO:0005319">
    <property type="term" value="F:lipid transporter activity"/>
    <property type="evidence" value="ECO:0007669"/>
    <property type="project" value="InterPro"/>
</dbReference>
<dbReference type="OrthoDB" id="5956066at2759"/>
<dbReference type="SMART" id="SM00638">
    <property type="entry name" value="LPD_N"/>
    <property type="match status" value="1"/>
</dbReference>
<dbReference type="FunFam" id="2.30.230.10:FF:000002">
    <property type="entry name" value="Vitellogenin 7"/>
    <property type="match status" value="1"/>
</dbReference>
<dbReference type="SUPFAM" id="SSF48431">
    <property type="entry name" value="Lipovitellin-phosvitin complex, superhelical domain"/>
    <property type="match status" value="1"/>
</dbReference>
<dbReference type="Pfam" id="PF01347">
    <property type="entry name" value="Vitellogenin_N"/>
    <property type="match status" value="1"/>
</dbReference>
<keyword evidence="4 6" id="KW-1015">Disulfide bond</keyword>
<protein>
    <submittedName>
        <fullName evidence="8">Vitellogenin</fullName>
    </submittedName>
</protein>
<dbReference type="GO" id="GO:0045735">
    <property type="term" value="F:nutrient reservoir activity"/>
    <property type="evidence" value="ECO:0007669"/>
    <property type="project" value="UniProtKB-KW"/>
</dbReference>
<evidence type="ECO:0000313" key="8">
    <source>
        <dbReference type="EMBL" id="TSM94612.1"/>
    </source>
</evidence>
<evidence type="ECO:0000313" key="9">
    <source>
        <dbReference type="Proteomes" id="UP000319801"/>
    </source>
</evidence>
<feature type="disulfide bond" evidence="6">
    <location>
        <begin position="209"/>
        <end position="212"/>
    </location>
</feature>
<dbReference type="SUPFAM" id="SSF56968">
    <property type="entry name" value="Lipovitellin-phosvitin complex, beta-sheet shell regions"/>
    <property type="match status" value="3"/>
</dbReference>
<dbReference type="InterPro" id="IPR011030">
    <property type="entry name" value="Lipovitellin_superhlx_dom"/>
</dbReference>
<keyword evidence="3" id="KW-0758">Storage protein</keyword>
<evidence type="ECO:0000256" key="4">
    <source>
        <dbReference type="ARBA" id="ARBA00023157"/>
    </source>
</evidence>
<dbReference type="PANTHER" id="PTHR23345:SF9">
    <property type="entry name" value="VITELLOGENIN-RELATED"/>
    <property type="match status" value="1"/>
</dbReference>
<feature type="domain" description="Vitellogenin" evidence="7">
    <location>
        <begin position="29"/>
        <end position="622"/>
    </location>
</feature>
<dbReference type="GO" id="GO:0032355">
    <property type="term" value="P:response to estradiol"/>
    <property type="evidence" value="ECO:0007669"/>
    <property type="project" value="TreeGrafter"/>
</dbReference>
<keyword evidence="9" id="KW-1185">Reference proteome</keyword>
<reference evidence="8 9" key="1">
    <citation type="journal article" date="2019" name="Genome Biol. Evol.">
        <title>Whole-Genome Sequencing of the Giant Devil Catfish, Bagarius yarrelli.</title>
        <authorList>
            <person name="Jiang W."/>
            <person name="Lv Y."/>
            <person name="Cheng L."/>
            <person name="Yang K."/>
            <person name="Chao B."/>
            <person name="Wang X."/>
            <person name="Li Y."/>
            <person name="Pan X."/>
            <person name="You X."/>
            <person name="Zhang Y."/>
            <person name="Yang J."/>
            <person name="Li J."/>
            <person name="Zhang X."/>
            <person name="Liu S."/>
            <person name="Sun C."/>
            <person name="Yang J."/>
            <person name="Shi Q."/>
        </authorList>
    </citation>
    <scope>NUCLEOTIDE SEQUENCE [LARGE SCALE GENOMIC DNA]</scope>
    <source>
        <strain evidence="8">JWS20170419001</strain>
        <tissue evidence="8">Muscle</tissue>
    </source>
</reference>
<dbReference type="Gene3D" id="2.20.80.10">
    <property type="entry name" value="Lipovitellin-phosvitin complex, chain A, domain 4"/>
    <property type="match status" value="1"/>
</dbReference>
<dbReference type="GO" id="GO:0071391">
    <property type="term" value="P:cellular response to estrogen stimulus"/>
    <property type="evidence" value="ECO:0007669"/>
    <property type="project" value="TreeGrafter"/>
</dbReference>
<accession>A0A556U5J7</accession>
<dbReference type="FunFam" id="2.20.80.10:FF:000001">
    <property type="entry name" value="Vitellogenin 7"/>
    <property type="match status" value="1"/>
</dbReference>
<evidence type="ECO:0000256" key="6">
    <source>
        <dbReference type="PROSITE-ProRule" id="PRU00557"/>
    </source>
</evidence>
<dbReference type="Gene3D" id="2.30.230.10">
    <property type="entry name" value="Lipovitellin, beta-sheet shell regions, chain A"/>
    <property type="match status" value="1"/>
</dbReference>
<dbReference type="InterPro" id="IPR001747">
    <property type="entry name" value="Vitellogenin_N"/>
</dbReference>
<keyword evidence="5" id="KW-0325">Glycoprotein</keyword>
<evidence type="ECO:0000256" key="1">
    <source>
        <dbReference type="ARBA" id="ARBA00022553"/>
    </source>
</evidence>
<dbReference type="Pfam" id="PF09172">
    <property type="entry name" value="Vit_open_b-sht"/>
    <property type="match status" value="2"/>
</dbReference>
<dbReference type="InterPro" id="IPR015816">
    <property type="entry name" value="Vitellinogen_b-sht_N"/>
</dbReference>
<comment type="caution">
    <text evidence="6">Lacks conserved residue(s) required for the propagation of feature annotation.</text>
</comment>
<gene>
    <name evidence="8" type="ORF">Baya_8407</name>
</gene>
<proteinExistence type="predicted"/>
<dbReference type="InterPro" id="IPR050733">
    <property type="entry name" value="Vitellogenin/Apolipophorin"/>
</dbReference>